<organism evidence="1 2">
    <name type="scientific">Lichtheimia corymbifera JMRC:FSU:9682</name>
    <dbReference type="NCBI Taxonomy" id="1263082"/>
    <lineage>
        <taxon>Eukaryota</taxon>
        <taxon>Fungi</taxon>
        <taxon>Fungi incertae sedis</taxon>
        <taxon>Mucoromycota</taxon>
        <taxon>Mucoromycotina</taxon>
        <taxon>Mucoromycetes</taxon>
        <taxon>Mucorales</taxon>
        <taxon>Lichtheimiaceae</taxon>
        <taxon>Lichtheimia</taxon>
    </lineage>
</organism>
<dbReference type="PANTHER" id="PTHR37332">
    <property type="entry name" value="EXPRESSED PROTEIN"/>
    <property type="match status" value="1"/>
</dbReference>
<sequence>MSVSSSLYQQSTIASPTSQHHQPSLSEYLTELVSKRVATIKYLRRAHEGSTHWFNTILLTKSDLGAFYPNVKMQRRTCNFYVLGVSLGTILDITNTGDYVKALSQLVAEFETHTNDHSKQKMKNIFRKARGKDEAMVTEGGDFTHLIVPHVPFELDYFETFYTLTDILVDAYQKLLEGSDGCTQAYFELVLKCDSKLKKIFALVTKELDGLARNAIKDELKLIDPLSQSNRIPPIDFEGADVV</sequence>
<dbReference type="AlphaFoldDB" id="A0A068RJS0"/>
<comment type="caution">
    <text evidence="1">The sequence shown here is derived from an EMBL/GenBank/DDBJ whole genome shotgun (WGS) entry which is preliminary data.</text>
</comment>
<accession>A0A068RJS0</accession>
<dbReference type="PANTHER" id="PTHR37332:SF1">
    <property type="entry name" value="ELMO DOMAIN-CONTAINING PROTEIN"/>
    <property type="match status" value="1"/>
</dbReference>
<proteinExistence type="predicted"/>
<reference evidence="1" key="1">
    <citation type="submission" date="2013-08" db="EMBL/GenBank/DDBJ databases">
        <title>Gene expansion shapes genome architecture in the human pathogen Lichtheimia corymbifera: an evolutionary genomics analysis in the ancient terrestrial Mucorales (Mucoromycotina).</title>
        <authorList>
            <person name="Schwartze V.U."/>
            <person name="Winter S."/>
            <person name="Shelest E."/>
            <person name="Marcet-Houben M."/>
            <person name="Horn F."/>
            <person name="Wehner S."/>
            <person name="Hoffmann K."/>
            <person name="Riege K."/>
            <person name="Sammeth M."/>
            <person name="Nowrousian M."/>
            <person name="Valiante V."/>
            <person name="Linde J."/>
            <person name="Jacobsen I.D."/>
            <person name="Marz M."/>
            <person name="Brakhage A.A."/>
            <person name="Gabaldon T."/>
            <person name="Bocker S."/>
            <person name="Voigt K."/>
        </authorList>
    </citation>
    <scope>NUCLEOTIDE SEQUENCE [LARGE SCALE GENOMIC DNA]</scope>
    <source>
        <strain evidence="1">FSU 9682</strain>
    </source>
</reference>
<dbReference type="EMBL" id="CBTN010000003">
    <property type="protein sequence ID" value="CDH49211.1"/>
    <property type="molecule type" value="Genomic_DNA"/>
</dbReference>
<keyword evidence="2" id="KW-1185">Reference proteome</keyword>
<gene>
    <name evidence="1" type="ORF">LCOR_00963.1</name>
</gene>
<dbReference type="OrthoDB" id="14339at2759"/>
<dbReference type="Proteomes" id="UP000027586">
    <property type="component" value="Unassembled WGS sequence"/>
</dbReference>
<name>A0A068RJS0_9FUNG</name>
<protein>
    <submittedName>
        <fullName evidence="1">Uncharacterized protein</fullName>
    </submittedName>
</protein>
<evidence type="ECO:0000313" key="2">
    <source>
        <dbReference type="Proteomes" id="UP000027586"/>
    </source>
</evidence>
<evidence type="ECO:0000313" key="1">
    <source>
        <dbReference type="EMBL" id="CDH49211.1"/>
    </source>
</evidence>
<dbReference type="VEuPathDB" id="FungiDB:LCOR_00963.1"/>